<gene>
    <name evidence="12" type="primary">whiB</name>
    <name evidence="14" type="ORF">GCM10014715_28330</name>
</gene>
<keyword evidence="4 12" id="KW-0963">Cytoplasm</keyword>
<dbReference type="RefSeq" id="WP_189900190.1">
    <property type="nucleotide sequence ID" value="NZ_BNBC01000011.1"/>
</dbReference>
<name>A0A919DSG3_9ACTN</name>
<keyword evidence="8 12" id="KW-0805">Transcription regulation</keyword>
<evidence type="ECO:0000313" key="14">
    <source>
        <dbReference type="EMBL" id="GHE72552.1"/>
    </source>
</evidence>
<dbReference type="GO" id="GO:0045892">
    <property type="term" value="P:negative regulation of DNA-templated transcription"/>
    <property type="evidence" value="ECO:0007669"/>
    <property type="project" value="TreeGrafter"/>
</dbReference>
<dbReference type="PANTHER" id="PTHR38839:SF5">
    <property type="entry name" value="TRANSCRIPTIONAL REGULATOR WHID"/>
    <property type="match status" value="1"/>
</dbReference>
<reference evidence="14" key="1">
    <citation type="journal article" date="2014" name="Int. J. Syst. Evol. Microbiol.">
        <title>Complete genome sequence of Corynebacterium casei LMG S-19264T (=DSM 44701T), isolated from a smear-ripened cheese.</title>
        <authorList>
            <consortium name="US DOE Joint Genome Institute (JGI-PGF)"/>
            <person name="Walter F."/>
            <person name="Albersmeier A."/>
            <person name="Kalinowski J."/>
            <person name="Ruckert C."/>
        </authorList>
    </citation>
    <scope>NUCLEOTIDE SEQUENCE</scope>
    <source>
        <strain evidence="14">JCM 3302</strain>
    </source>
</reference>
<proteinExistence type="inferred from homology"/>
<keyword evidence="9 12" id="KW-0238">DNA-binding</keyword>
<evidence type="ECO:0000256" key="2">
    <source>
        <dbReference type="ARBA" id="ARBA00006597"/>
    </source>
</evidence>
<comment type="PTM">
    <text evidence="12">Upon Fe-S cluster removal intramolecular disulfide bonds are formed.</text>
</comment>
<comment type="subcellular location">
    <subcellularLocation>
        <location evidence="1 12">Cytoplasm</location>
    </subcellularLocation>
</comment>
<dbReference type="HAMAP" id="MF_01479">
    <property type="entry name" value="WhiB"/>
    <property type="match status" value="1"/>
</dbReference>
<keyword evidence="5 12" id="KW-0479">Metal-binding</keyword>
<evidence type="ECO:0000256" key="10">
    <source>
        <dbReference type="ARBA" id="ARBA00023157"/>
    </source>
</evidence>
<organism evidence="14 15">
    <name type="scientific">Streptomyces spiralis</name>
    <dbReference type="NCBI Taxonomy" id="66376"/>
    <lineage>
        <taxon>Bacteria</taxon>
        <taxon>Bacillati</taxon>
        <taxon>Actinomycetota</taxon>
        <taxon>Actinomycetes</taxon>
        <taxon>Kitasatosporales</taxon>
        <taxon>Streptomycetaceae</taxon>
        <taxon>Streptomyces</taxon>
    </lineage>
</organism>
<feature type="binding site" evidence="12">
    <location>
        <position position="55"/>
    </location>
    <ligand>
        <name>[4Fe-4S] cluster</name>
        <dbReference type="ChEBI" id="CHEBI:49883"/>
    </ligand>
</feature>
<dbReference type="GO" id="GO:0047134">
    <property type="term" value="F:protein-disulfide reductase [NAD(P)H] activity"/>
    <property type="evidence" value="ECO:0007669"/>
    <property type="project" value="TreeGrafter"/>
</dbReference>
<dbReference type="PANTHER" id="PTHR38839">
    <property type="entry name" value="TRANSCRIPTIONAL REGULATOR WHID-RELATED"/>
    <property type="match status" value="1"/>
</dbReference>
<keyword evidence="15" id="KW-1185">Reference proteome</keyword>
<feature type="binding site" evidence="12">
    <location>
        <position position="52"/>
    </location>
    <ligand>
        <name>[4Fe-4S] cluster</name>
        <dbReference type="ChEBI" id="CHEBI:49883"/>
    </ligand>
</feature>
<feature type="binding site" evidence="12">
    <location>
        <position position="61"/>
    </location>
    <ligand>
        <name>[4Fe-4S] cluster</name>
        <dbReference type="ChEBI" id="CHEBI:49883"/>
    </ligand>
</feature>
<evidence type="ECO:0000256" key="3">
    <source>
        <dbReference type="ARBA" id="ARBA00022485"/>
    </source>
</evidence>
<dbReference type="EMBL" id="BNBC01000011">
    <property type="protein sequence ID" value="GHE72552.1"/>
    <property type="molecule type" value="Genomic_DNA"/>
</dbReference>
<evidence type="ECO:0000313" key="15">
    <source>
        <dbReference type="Proteomes" id="UP000641386"/>
    </source>
</evidence>
<evidence type="ECO:0000256" key="7">
    <source>
        <dbReference type="ARBA" id="ARBA00023014"/>
    </source>
</evidence>
<evidence type="ECO:0000259" key="13">
    <source>
        <dbReference type="PROSITE" id="PS51674"/>
    </source>
</evidence>
<evidence type="ECO:0000256" key="1">
    <source>
        <dbReference type="ARBA" id="ARBA00004496"/>
    </source>
</evidence>
<protein>
    <recommendedName>
        <fullName evidence="12">Transcriptional regulator WhiB</fullName>
    </recommendedName>
</protein>
<comment type="similarity">
    <text evidence="2 12">Belongs to the WhiB family.</text>
</comment>
<comment type="caution">
    <text evidence="14">The sequence shown here is derived from an EMBL/GenBank/DDBJ whole genome shotgun (WGS) entry which is preliminary data.</text>
</comment>
<keyword evidence="6 12" id="KW-0408">Iron</keyword>
<evidence type="ECO:0000256" key="12">
    <source>
        <dbReference type="HAMAP-Rule" id="MF_01479"/>
    </source>
</evidence>
<keyword evidence="10 12" id="KW-1015">Disulfide bond</keyword>
<feature type="domain" description="4Fe-4S Wbl-type" evidence="13">
    <location>
        <begin position="21"/>
        <end position="85"/>
    </location>
</feature>
<dbReference type="Proteomes" id="UP000641386">
    <property type="component" value="Unassembled WGS sequence"/>
</dbReference>
<dbReference type="AlphaFoldDB" id="A0A919DSG3"/>
<comment type="function">
    <text evidence="12">Acts as a transcriptional regulator. Probably redox-responsive. The apo- but not holo-form probably binds DNA.</text>
</comment>
<comment type="PTM">
    <text evidence="12">The Fe-S cluster can be nitrosylated by nitric oxide (NO).</text>
</comment>
<dbReference type="Pfam" id="PF02467">
    <property type="entry name" value="Whib"/>
    <property type="match status" value="1"/>
</dbReference>
<reference evidence="14" key="2">
    <citation type="submission" date="2020-09" db="EMBL/GenBank/DDBJ databases">
        <authorList>
            <person name="Sun Q."/>
            <person name="Ohkuma M."/>
        </authorList>
    </citation>
    <scope>NUCLEOTIDE SEQUENCE</scope>
    <source>
        <strain evidence="14">JCM 3302</strain>
    </source>
</reference>
<evidence type="ECO:0000256" key="4">
    <source>
        <dbReference type="ARBA" id="ARBA00022490"/>
    </source>
</evidence>
<dbReference type="InterPro" id="IPR034768">
    <property type="entry name" value="4FE4S_WBL"/>
</dbReference>
<dbReference type="InterPro" id="IPR003482">
    <property type="entry name" value="Whib"/>
</dbReference>
<feature type="binding site" evidence="12">
    <location>
        <position position="22"/>
    </location>
    <ligand>
        <name>[4Fe-4S] cluster</name>
        <dbReference type="ChEBI" id="CHEBI:49883"/>
    </ligand>
</feature>
<keyword evidence="7 12" id="KW-0411">Iron-sulfur</keyword>
<keyword evidence="11 12" id="KW-0804">Transcription</keyword>
<accession>A0A919DSG3</accession>
<evidence type="ECO:0000256" key="5">
    <source>
        <dbReference type="ARBA" id="ARBA00022723"/>
    </source>
</evidence>
<evidence type="ECO:0000256" key="6">
    <source>
        <dbReference type="ARBA" id="ARBA00023004"/>
    </source>
</evidence>
<dbReference type="GO" id="GO:0003677">
    <property type="term" value="F:DNA binding"/>
    <property type="evidence" value="ECO:0007669"/>
    <property type="project" value="UniProtKB-UniRule"/>
</dbReference>
<dbReference type="GO" id="GO:0005737">
    <property type="term" value="C:cytoplasm"/>
    <property type="evidence" value="ECO:0007669"/>
    <property type="project" value="UniProtKB-SubCell"/>
</dbReference>
<dbReference type="PROSITE" id="PS51674">
    <property type="entry name" value="4FE4S_WBL"/>
    <property type="match status" value="1"/>
</dbReference>
<dbReference type="GO" id="GO:0045454">
    <property type="term" value="P:cell redox homeostasis"/>
    <property type="evidence" value="ECO:0007669"/>
    <property type="project" value="TreeGrafter"/>
</dbReference>
<evidence type="ECO:0000256" key="11">
    <source>
        <dbReference type="ARBA" id="ARBA00023163"/>
    </source>
</evidence>
<sequence length="101" mass="11319">MRAKKGIRPLADLWDWQRQAACRGLDSALFYSAPGEGHSGRRSREERARSVCWTCAVQEKCAKFALTLGETYGVWGGMTEAERRRFTGRVPPTPTSRLTAT</sequence>
<dbReference type="GO" id="GO:0035731">
    <property type="term" value="F:dinitrosyl-iron complex binding"/>
    <property type="evidence" value="ECO:0007669"/>
    <property type="project" value="UniProtKB-UniRule"/>
</dbReference>
<dbReference type="GO" id="GO:0046872">
    <property type="term" value="F:metal ion binding"/>
    <property type="evidence" value="ECO:0007669"/>
    <property type="project" value="UniProtKB-KW"/>
</dbReference>
<dbReference type="GO" id="GO:0051539">
    <property type="term" value="F:4 iron, 4 sulfur cluster binding"/>
    <property type="evidence" value="ECO:0007669"/>
    <property type="project" value="UniProtKB-UniRule"/>
</dbReference>
<comment type="cofactor">
    <cofactor evidence="12">
        <name>[4Fe-4S] cluster</name>
        <dbReference type="ChEBI" id="CHEBI:49883"/>
    </cofactor>
    <text evidence="12">Binds 1 [4Fe-4S] cluster per subunit. Following nitrosylation of the [4Fe-4S] cluster binds 1 [4Fe-8(NO)] cluster per subunit.</text>
</comment>
<evidence type="ECO:0000256" key="8">
    <source>
        <dbReference type="ARBA" id="ARBA00023015"/>
    </source>
</evidence>
<evidence type="ECO:0000256" key="9">
    <source>
        <dbReference type="ARBA" id="ARBA00023125"/>
    </source>
</evidence>
<keyword evidence="3 12" id="KW-0004">4Fe-4S</keyword>